<evidence type="ECO:0000313" key="3">
    <source>
        <dbReference type="EMBL" id="GHG77532.1"/>
    </source>
</evidence>
<dbReference type="Pfam" id="PF01844">
    <property type="entry name" value="HNH"/>
    <property type="match status" value="1"/>
</dbReference>
<dbReference type="Proteomes" id="UP000659697">
    <property type="component" value="Unassembled WGS sequence"/>
</dbReference>
<dbReference type="RefSeq" id="WP_189434173.1">
    <property type="nucleotide sequence ID" value="NZ_BNAO01000011.1"/>
</dbReference>
<protein>
    <recommendedName>
        <fullName evidence="5">EVE domain-containing protein</fullName>
    </recommendedName>
</protein>
<keyword evidence="4" id="KW-1185">Reference proteome</keyword>
<reference evidence="4" key="1">
    <citation type="journal article" date="2019" name="Int. J. Syst. Evol. Microbiol.">
        <title>The Global Catalogue of Microorganisms (GCM) 10K type strain sequencing project: providing services to taxonomists for standard genome sequencing and annotation.</title>
        <authorList>
            <consortium name="The Broad Institute Genomics Platform"/>
            <consortium name="The Broad Institute Genome Sequencing Center for Infectious Disease"/>
            <person name="Wu L."/>
            <person name="Ma J."/>
        </authorList>
    </citation>
    <scope>NUCLEOTIDE SEQUENCE [LARGE SCALE GENOMIC DNA]</scope>
    <source>
        <strain evidence="4">CGMCC 1.7003</strain>
    </source>
</reference>
<dbReference type="SUPFAM" id="SSF88697">
    <property type="entry name" value="PUA domain-like"/>
    <property type="match status" value="1"/>
</dbReference>
<evidence type="ECO:0000313" key="4">
    <source>
        <dbReference type="Proteomes" id="UP000659697"/>
    </source>
</evidence>
<feature type="domain" description="HNH" evidence="1">
    <location>
        <begin position="201"/>
        <end position="251"/>
    </location>
</feature>
<evidence type="ECO:0000259" key="1">
    <source>
        <dbReference type="Pfam" id="PF01844"/>
    </source>
</evidence>
<proteinExistence type="predicted"/>
<feature type="domain" description="EVE" evidence="2">
    <location>
        <begin position="4"/>
        <end position="147"/>
    </location>
</feature>
<dbReference type="InterPro" id="IPR015947">
    <property type="entry name" value="PUA-like_sf"/>
</dbReference>
<dbReference type="Pfam" id="PF01878">
    <property type="entry name" value="EVE"/>
    <property type="match status" value="1"/>
</dbReference>
<gene>
    <name evidence="3" type="ORF">GCM10010919_33270</name>
</gene>
<evidence type="ECO:0008006" key="5">
    <source>
        <dbReference type="Google" id="ProtNLM"/>
    </source>
</evidence>
<dbReference type="InterPro" id="IPR002711">
    <property type="entry name" value="HNH"/>
</dbReference>
<accession>A0ABQ3LB05</accession>
<dbReference type="InterPro" id="IPR002740">
    <property type="entry name" value="EVE_domain"/>
</dbReference>
<comment type="caution">
    <text evidence="3">The sequence shown here is derived from an EMBL/GenBank/DDBJ whole genome shotgun (WGS) entry which is preliminary data.</text>
</comment>
<dbReference type="Gene3D" id="3.10.590.10">
    <property type="entry name" value="ph1033 like domains"/>
    <property type="match status" value="1"/>
</dbReference>
<evidence type="ECO:0000259" key="2">
    <source>
        <dbReference type="Pfam" id="PF01878"/>
    </source>
</evidence>
<sequence length="269" mass="31680">MADWIFRGNREDFEIDTYLRNFDYIYWAVKHQKHQSEMQVGDRVFIWRSKGKSKDPYGIVAYGEIIEAPVNKREVRHPEFLLEEYWDKREVSEIKVGIKIKETRLDIEKGLVESGLLLRDNELSKMQLLTARQGTNFRLSINEFSKIWSLWRGETLDLEDDEYATDESKTRLRTHKVRERDSLLVKKAKERFIKEHGALFCEVCGYDFLPKYGFSYAEAHHKKPLSKIKAGEKTKESDLAIVCANCHRAVHRIESDDPWSDLLNIHGKL</sequence>
<organism evidence="3 4">
    <name type="scientific">Alishewanella longhuensis</name>
    <dbReference type="NCBI Taxonomy" id="1091037"/>
    <lineage>
        <taxon>Bacteria</taxon>
        <taxon>Pseudomonadati</taxon>
        <taxon>Pseudomonadota</taxon>
        <taxon>Gammaproteobacteria</taxon>
        <taxon>Alteromonadales</taxon>
        <taxon>Alteromonadaceae</taxon>
        <taxon>Alishewanella</taxon>
    </lineage>
</organism>
<dbReference type="EMBL" id="BNAO01000011">
    <property type="protein sequence ID" value="GHG77532.1"/>
    <property type="molecule type" value="Genomic_DNA"/>
</dbReference>
<name>A0ABQ3LB05_9ALTE</name>